<keyword evidence="2" id="KW-0805">Transcription regulation</keyword>
<keyword evidence="7" id="KW-1185">Reference proteome</keyword>
<organism evidence="6 7">
    <name type="scientific">Afifella marina DSM 2698</name>
    <dbReference type="NCBI Taxonomy" id="1120955"/>
    <lineage>
        <taxon>Bacteria</taxon>
        <taxon>Pseudomonadati</taxon>
        <taxon>Pseudomonadota</taxon>
        <taxon>Alphaproteobacteria</taxon>
        <taxon>Hyphomicrobiales</taxon>
        <taxon>Afifellaceae</taxon>
        <taxon>Afifella</taxon>
    </lineage>
</organism>
<sequence>MTRRLPSLNALRAFEAAGRHGRMSLAAEELNVTHSAVSRQVQQLEEILGVSLFEGPKNAIRLTEEGRALLPGLTAGFDQLQAAVARVATRRSSLIDLACSGTLAMRWLIPRLHVFKERHPEIEVRLTACDHDEEFARIDFDLALRVGTGPWPPALLTRPLFAERTGPVLSPSIARLIPQDIAGLPILHTRTRPGAWAQWAGASGERNPASDLDAAPAATVYQRFYYLLEAATAGLGVAIGPWPLVADDIAAGRLVAPFGFCPSGNDYIALWQPRAPAALTLLLDWLFEDAGRFEKTAPEQLS</sequence>
<protein>
    <submittedName>
        <fullName evidence="6">DNA-binding transcriptional regulator, LysR family</fullName>
    </submittedName>
</protein>
<dbReference type="Pfam" id="PF03466">
    <property type="entry name" value="LysR_substrate"/>
    <property type="match status" value="1"/>
</dbReference>
<feature type="domain" description="HTH lysR-type" evidence="5">
    <location>
        <begin position="6"/>
        <end position="63"/>
    </location>
</feature>
<dbReference type="InterPro" id="IPR000847">
    <property type="entry name" value="LysR_HTH_N"/>
</dbReference>
<evidence type="ECO:0000313" key="7">
    <source>
        <dbReference type="Proteomes" id="UP000199347"/>
    </source>
</evidence>
<dbReference type="SUPFAM" id="SSF53850">
    <property type="entry name" value="Periplasmic binding protein-like II"/>
    <property type="match status" value="1"/>
</dbReference>
<dbReference type="GO" id="GO:0003700">
    <property type="term" value="F:DNA-binding transcription factor activity"/>
    <property type="evidence" value="ECO:0007669"/>
    <property type="project" value="InterPro"/>
</dbReference>
<evidence type="ECO:0000256" key="3">
    <source>
        <dbReference type="ARBA" id="ARBA00023125"/>
    </source>
</evidence>
<dbReference type="STRING" id="1120955.SAMN03080610_02288"/>
<dbReference type="Proteomes" id="UP000199347">
    <property type="component" value="Unassembled WGS sequence"/>
</dbReference>
<gene>
    <name evidence="6" type="ORF">SAMN03080610_02288</name>
</gene>
<dbReference type="PROSITE" id="PS50931">
    <property type="entry name" value="HTH_LYSR"/>
    <property type="match status" value="1"/>
</dbReference>
<dbReference type="GO" id="GO:0043565">
    <property type="term" value="F:sequence-specific DNA binding"/>
    <property type="evidence" value="ECO:0007669"/>
    <property type="project" value="TreeGrafter"/>
</dbReference>
<dbReference type="EMBL" id="FMVW01000005">
    <property type="protein sequence ID" value="SCZ38525.1"/>
    <property type="molecule type" value="Genomic_DNA"/>
</dbReference>
<dbReference type="InterPro" id="IPR005119">
    <property type="entry name" value="LysR_subst-bd"/>
</dbReference>
<dbReference type="PANTHER" id="PTHR30537:SF74">
    <property type="entry name" value="HTH-TYPE TRANSCRIPTIONAL REGULATOR TRPI"/>
    <property type="match status" value="1"/>
</dbReference>
<evidence type="ECO:0000256" key="1">
    <source>
        <dbReference type="ARBA" id="ARBA00009437"/>
    </source>
</evidence>
<dbReference type="OrthoDB" id="9793571at2"/>
<keyword evidence="3 6" id="KW-0238">DNA-binding</keyword>
<evidence type="ECO:0000256" key="4">
    <source>
        <dbReference type="ARBA" id="ARBA00023163"/>
    </source>
</evidence>
<dbReference type="GO" id="GO:0006351">
    <property type="term" value="P:DNA-templated transcription"/>
    <property type="evidence" value="ECO:0007669"/>
    <property type="project" value="TreeGrafter"/>
</dbReference>
<dbReference type="SUPFAM" id="SSF46785">
    <property type="entry name" value="Winged helix' DNA-binding domain"/>
    <property type="match status" value="1"/>
</dbReference>
<dbReference type="RefSeq" id="WP_092812837.1">
    <property type="nucleotide sequence ID" value="NZ_FMVW01000005.1"/>
</dbReference>
<dbReference type="Gene3D" id="1.10.10.10">
    <property type="entry name" value="Winged helix-like DNA-binding domain superfamily/Winged helix DNA-binding domain"/>
    <property type="match status" value="1"/>
</dbReference>
<dbReference type="PRINTS" id="PR00039">
    <property type="entry name" value="HTHLYSR"/>
</dbReference>
<accession>A0A1G5NM92</accession>
<dbReference type="AlphaFoldDB" id="A0A1G5NM92"/>
<dbReference type="InterPro" id="IPR036390">
    <property type="entry name" value="WH_DNA-bd_sf"/>
</dbReference>
<dbReference type="PANTHER" id="PTHR30537">
    <property type="entry name" value="HTH-TYPE TRANSCRIPTIONAL REGULATOR"/>
    <property type="match status" value="1"/>
</dbReference>
<proteinExistence type="inferred from homology"/>
<keyword evidence="4" id="KW-0804">Transcription</keyword>
<reference evidence="6 7" key="1">
    <citation type="submission" date="2016-10" db="EMBL/GenBank/DDBJ databases">
        <authorList>
            <person name="de Groot N.N."/>
        </authorList>
    </citation>
    <scope>NUCLEOTIDE SEQUENCE [LARGE SCALE GENOMIC DNA]</scope>
    <source>
        <strain evidence="6 7">DSM 2698</strain>
    </source>
</reference>
<evidence type="ECO:0000256" key="2">
    <source>
        <dbReference type="ARBA" id="ARBA00023015"/>
    </source>
</evidence>
<dbReference type="InterPro" id="IPR058163">
    <property type="entry name" value="LysR-type_TF_proteobact-type"/>
</dbReference>
<evidence type="ECO:0000313" key="6">
    <source>
        <dbReference type="EMBL" id="SCZ38525.1"/>
    </source>
</evidence>
<dbReference type="Pfam" id="PF00126">
    <property type="entry name" value="HTH_1"/>
    <property type="match status" value="1"/>
</dbReference>
<dbReference type="Gene3D" id="3.40.190.10">
    <property type="entry name" value="Periplasmic binding protein-like II"/>
    <property type="match status" value="2"/>
</dbReference>
<dbReference type="InterPro" id="IPR036388">
    <property type="entry name" value="WH-like_DNA-bd_sf"/>
</dbReference>
<name>A0A1G5NM92_AFIMA</name>
<comment type="similarity">
    <text evidence="1">Belongs to the LysR transcriptional regulatory family.</text>
</comment>
<evidence type="ECO:0000259" key="5">
    <source>
        <dbReference type="PROSITE" id="PS50931"/>
    </source>
</evidence>